<reference evidence="2 3" key="1">
    <citation type="journal article" date="2019" name="BMC Genomics">
        <title>New insights from Opisthorchis felineus genome: update on genomics of the epidemiologically important liver flukes.</title>
        <authorList>
            <person name="Ershov N.I."/>
            <person name="Mordvinov V.A."/>
            <person name="Prokhortchouk E.B."/>
            <person name="Pakharukova M.Y."/>
            <person name="Gunbin K.V."/>
            <person name="Ustyantsev K."/>
            <person name="Genaev M.A."/>
            <person name="Blinov A.G."/>
            <person name="Mazur A."/>
            <person name="Boulygina E."/>
            <person name="Tsygankova S."/>
            <person name="Khrameeva E."/>
            <person name="Chekanov N."/>
            <person name="Fan G."/>
            <person name="Xiao A."/>
            <person name="Zhang H."/>
            <person name="Xu X."/>
            <person name="Yang H."/>
            <person name="Solovyev V."/>
            <person name="Lee S.M."/>
            <person name="Liu X."/>
            <person name="Afonnikov D.A."/>
            <person name="Skryabin K.G."/>
        </authorList>
    </citation>
    <scope>NUCLEOTIDE SEQUENCE [LARGE SCALE GENOMIC DNA]</scope>
    <source>
        <strain evidence="2">AK-0245</strain>
        <tissue evidence="2">Whole organism</tissue>
    </source>
</reference>
<keyword evidence="3" id="KW-1185">Reference proteome</keyword>
<evidence type="ECO:0000313" key="3">
    <source>
        <dbReference type="Proteomes" id="UP000308267"/>
    </source>
</evidence>
<dbReference type="AlphaFoldDB" id="A0A4S2LUI2"/>
<accession>A0A4S2LUI2</accession>
<feature type="transmembrane region" description="Helical" evidence="1">
    <location>
        <begin position="20"/>
        <end position="50"/>
    </location>
</feature>
<dbReference type="OrthoDB" id="6268839at2759"/>
<sequence>MQPDNVTVSQPIRFEPLYGTAHIVITAFMLGFIIIGTIVGNMFVVAAILLDRNLQDNLVKHFGDTEQVHENTNFHALV</sequence>
<keyword evidence="1" id="KW-0812">Transmembrane</keyword>
<protein>
    <submittedName>
        <fullName evidence="2">Uncharacterized protein</fullName>
    </submittedName>
</protein>
<organism evidence="2 3">
    <name type="scientific">Opisthorchis felineus</name>
    <dbReference type="NCBI Taxonomy" id="147828"/>
    <lineage>
        <taxon>Eukaryota</taxon>
        <taxon>Metazoa</taxon>
        <taxon>Spiralia</taxon>
        <taxon>Lophotrochozoa</taxon>
        <taxon>Platyhelminthes</taxon>
        <taxon>Trematoda</taxon>
        <taxon>Digenea</taxon>
        <taxon>Opisthorchiida</taxon>
        <taxon>Opisthorchiata</taxon>
        <taxon>Opisthorchiidae</taxon>
        <taxon>Opisthorchis</taxon>
    </lineage>
</organism>
<dbReference type="EMBL" id="SJOL01006415">
    <property type="protein sequence ID" value="TGZ67473.1"/>
    <property type="molecule type" value="Genomic_DNA"/>
</dbReference>
<proteinExistence type="predicted"/>
<evidence type="ECO:0000256" key="1">
    <source>
        <dbReference type="SAM" id="Phobius"/>
    </source>
</evidence>
<keyword evidence="1" id="KW-1133">Transmembrane helix</keyword>
<comment type="caution">
    <text evidence="2">The sequence shown here is derived from an EMBL/GenBank/DDBJ whole genome shotgun (WGS) entry which is preliminary data.</text>
</comment>
<evidence type="ECO:0000313" key="2">
    <source>
        <dbReference type="EMBL" id="TGZ67473.1"/>
    </source>
</evidence>
<keyword evidence="1" id="KW-0472">Membrane</keyword>
<dbReference type="Proteomes" id="UP000308267">
    <property type="component" value="Unassembled WGS sequence"/>
</dbReference>
<name>A0A4S2LUI2_OPIFE</name>
<gene>
    <name evidence="2" type="ORF">CRM22_004777</name>
</gene>